<dbReference type="SUPFAM" id="SSF103481">
    <property type="entry name" value="Multidrug resistance efflux transporter EmrE"/>
    <property type="match status" value="2"/>
</dbReference>
<feature type="transmembrane region" description="Helical" evidence="5">
    <location>
        <begin position="117"/>
        <end position="135"/>
    </location>
</feature>
<keyword evidence="2 5" id="KW-0812">Transmembrane</keyword>
<dbReference type="Pfam" id="PF00892">
    <property type="entry name" value="EamA"/>
    <property type="match status" value="2"/>
</dbReference>
<dbReference type="PANTHER" id="PTHR32322">
    <property type="entry name" value="INNER MEMBRANE TRANSPORTER"/>
    <property type="match status" value="1"/>
</dbReference>
<feature type="transmembrane region" description="Helical" evidence="5">
    <location>
        <begin position="91"/>
        <end position="110"/>
    </location>
</feature>
<evidence type="ECO:0000313" key="7">
    <source>
        <dbReference type="EMBL" id="CAA6820193.1"/>
    </source>
</evidence>
<feature type="transmembrane region" description="Helical" evidence="5">
    <location>
        <begin position="67"/>
        <end position="85"/>
    </location>
</feature>
<keyword evidence="3 5" id="KW-1133">Transmembrane helix</keyword>
<sequence length="289" mass="30665">MKTIILTGLALIAFAANSVLCRLALDNEAIDAASFTVIRLLSGTIVLLLIISITTQNTTGTSRKGSWTASFMLFLYAATFSYAYISLDTGTGALILFGSVQITMILLSLISGTRLHLLEWAGVVIAFVGFIYLILPGVSTPSFVGFILMTVAGIAWGIYTLQGRSSKNPLMDTAYNFLRTTPLVVLLALFTLNSMNYSYEGIVLALLSGGITSGIGYTIWYVALGGLSSTQAAVLQLSVPVIAALGGVIFVSEAITFRLTISTALLLGGILIVVLGKYYSTQHKSGMKT</sequence>
<feature type="domain" description="EamA" evidence="6">
    <location>
        <begin position="2"/>
        <end position="133"/>
    </location>
</feature>
<evidence type="ECO:0000256" key="2">
    <source>
        <dbReference type="ARBA" id="ARBA00022692"/>
    </source>
</evidence>
<feature type="transmembrane region" description="Helical" evidence="5">
    <location>
        <begin position="232"/>
        <end position="251"/>
    </location>
</feature>
<feature type="transmembrane region" description="Helical" evidence="5">
    <location>
        <begin position="173"/>
        <end position="195"/>
    </location>
</feature>
<keyword evidence="4 5" id="KW-0472">Membrane</keyword>
<name>A0A6S6TVE2_9GAMM</name>
<accession>A0A6S6TVE2</accession>
<feature type="domain" description="EamA" evidence="6">
    <location>
        <begin position="145"/>
        <end position="274"/>
    </location>
</feature>
<protein>
    <submittedName>
        <fullName evidence="7">Permease of the drug/metabolite transporter (DMT) superfamily</fullName>
    </submittedName>
</protein>
<evidence type="ECO:0000256" key="5">
    <source>
        <dbReference type="SAM" id="Phobius"/>
    </source>
</evidence>
<feature type="transmembrane region" description="Helical" evidence="5">
    <location>
        <begin position="257"/>
        <end position="279"/>
    </location>
</feature>
<dbReference type="InterPro" id="IPR037185">
    <property type="entry name" value="EmrE-like"/>
</dbReference>
<evidence type="ECO:0000256" key="3">
    <source>
        <dbReference type="ARBA" id="ARBA00022989"/>
    </source>
</evidence>
<feature type="transmembrane region" description="Helical" evidence="5">
    <location>
        <begin position="201"/>
        <end position="220"/>
    </location>
</feature>
<evidence type="ECO:0000256" key="1">
    <source>
        <dbReference type="ARBA" id="ARBA00004141"/>
    </source>
</evidence>
<organism evidence="7">
    <name type="scientific">uncultured Thiotrichaceae bacterium</name>
    <dbReference type="NCBI Taxonomy" id="298394"/>
    <lineage>
        <taxon>Bacteria</taxon>
        <taxon>Pseudomonadati</taxon>
        <taxon>Pseudomonadota</taxon>
        <taxon>Gammaproteobacteria</taxon>
        <taxon>Thiotrichales</taxon>
        <taxon>Thiotrichaceae</taxon>
        <taxon>environmental samples</taxon>
    </lineage>
</organism>
<evidence type="ECO:0000256" key="4">
    <source>
        <dbReference type="ARBA" id="ARBA00023136"/>
    </source>
</evidence>
<comment type="subcellular location">
    <subcellularLocation>
        <location evidence="1">Membrane</location>
        <topology evidence="1">Multi-pass membrane protein</topology>
    </subcellularLocation>
</comment>
<proteinExistence type="predicted"/>
<dbReference type="PANTHER" id="PTHR32322:SF9">
    <property type="entry name" value="AMINO-ACID METABOLITE EFFLUX PUMP-RELATED"/>
    <property type="match status" value="1"/>
</dbReference>
<feature type="transmembrane region" description="Helical" evidence="5">
    <location>
        <begin position="141"/>
        <end position="161"/>
    </location>
</feature>
<dbReference type="GO" id="GO:0016020">
    <property type="term" value="C:membrane"/>
    <property type="evidence" value="ECO:0007669"/>
    <property type="project" value="UniProtKB-SubCell"/>
</dbReference>
<evidence type="ECO:0000259" key="6">
    <source>
        <dbReference type="Pfam" id="PF00892"/>
    </source>
</evidence>
<dbReference type="AlphaFoldDB" id="A0A6S6TVE2"/>
<gene>
    <name evidence="7" type="ORF">HELGO_WM19038</name>
</gene>
<reference evidence="7" key="1">
    <citation type="submission" date="2020-01" db="EMBL/GenBank/DDBJ databases">
        <authorList>
            <person name="Meier V. D."/>
            <person name="Meier V D."/>
        </authorList>
    </citation>
    <scope>NUCLEOTIDE SEQUENCE</scope>
    <source>
        <strain evidence="7">HLG_WM_MAG_07</strain>
    </source>
</reference>
<dbReference type="InterPro" id="IPR050638">
    <property type="entry name" value="AA-Vitamin_Transporters"/>
</dbReference>
<dbReference type="EMBL" id="CACVAY010000097">
    <property type="protein sequence ID" value="CAA6820193.1"/>
    <property type="molecule type" value="Genomic_DNA"/>
</dbReference>
<dbReference type="InterPro" id="IPR000620">
    <property type="entry name" value="EamA_dom"/>
</dbReference>
<feature type="transmembrane region" description="Helical" evidence="5">
    <location>
        <begin position="37"/>
        <end position="55"/>
    </location>
</feature>